<dbReference type="InterPro" id="IPR017853">
    <property type="entry name" value="GH"/>
</dbReference>
<dbReference type="SUPFAM" id="SSF57180">
    <property type="entry name" value="Cellulose-binding domain"/>
    <property type="match status" value="1"/>
</dbReference>
<dbReference type="PROSITE" id="PS00562">
    <property type="entry name" value="CBM1_1"/>
    <property type="match status" value="1"/>
</dbReference>
<dbReference type="SUPFAM" id="SSF51445">
    <property type="entry name" value="(Trans)glycosidases"/>
    <property type="match status" value="1"/>
</dbReference>
<feature type="domain" description="CBM1" evidence="11">
    <location>
        <begin position="397"/>
        <end position="432"/>
    </location>
</feature>
<dbReference type="GO" id="GO:0005576">
    <property type="term" value="C:extracellular region"/>
    <property type="evidence" value="ECO:0007669"/>
    <property type="project" value="InterPro"/>
</dbReference>
<dbReference type="OrthoDB" id="3055998at2759"/>
<dbReference type="PANTHER" id="PTHR31490">
    <property type="entry name" value="GLYCOSYL HYDROLASE"/>
    <property type="match status" value="1"/>
</dbReference>
<keyword evidence="7 9" id="KW-0326">Glycosidase</keyword>
<dbReference type="InterPro" id="IPR000254">
    <property type="entry name" value="CBD"/>
</dbReference>
<evidence type="ECO:0000259" key="12">
    <source>
        <dbReference type="PROSITE" id="PS51760"/>
    </source>
</evidence>
<proteinExistence type="inferred from homology"/>
<evidence type="ECO:0000256" key="10">
    <source>
        <dbReference type="SAM" id="MobiDB-lite"/>
    </source>
</evidence>
<dbReference type="InterPro" id="IPR001000">
    <property type="entry name" value="GH10_dom"/>
</dbReference>
<evidence type="ECO:0000256" key="6">
    <source>
        <dbReference type="ARBA" id="ARBA00023277"/>
    </source>
</evidence>
<keyword evidence="3" id="KW-0858">Xylan degradation</keyword>
<name>A0A1Y2C7G8_9FUNG</name>
<dbReference type="InterPro" id="IPR044846">
    <property type="entry name" value="GH10"/>
</dbReference>
<evidence type="ECO:0000313" key="13">
    <source>
        <dbReference type="EMBL" id="ORY42969.1"/>
    </source>
</evidence>
<keyword evidence="14" id="KW-1185">Reference proteome</keyword>
<sequence>MVGIQPQQGKYNFDACDRHYNKAKELGMAFRGHCLIWHSMPPQWFQNLKGDALKNAIVDHINKTLKYYEGKIDTWDVVNEAIDDSSNGPQWKMRPSFLYQNVPDFVDLAFKTARAATSTTKLFYNDYNTEGVYGKTEAVFNFVKDMKTRGIPIDGVGLQYHVTTQAYPKYDKINDLIGRYCQLGLEVHITEMDVKSGGNAQAQASVYSDALKACLNNSCCTAFLVWGVGDNDSWLGANEAGLLFDGSYQPKAAYTALLQTLGGGRAGGNSAPAPSPAPAGNNQQAPANNQPQQPPAGNNQQPPANNQPQQPPANNNPWGGNQQQPQQPPANNNPWGGNQQQPQWNQWGGNQQQPQQPPANNNSWGGNNNQWNPWGNNAAPVNGAAAPAAGNGGNGGNCAGAWAQCGGQGFNGPKCCSQGTCKAINEYYSQCAL</sequence>
<reference evidence="13 14" key="1">
    <citation type="submission" date="2016-08" db="EMBL/GenBank/DDBJ databases">
        <title>A Parts List for Fungal Cellulosomes Revealed by Comparative Genomics.</title>
        <authorList>
            <consortium name="DOE Joint Genome Institute"/>
            <person name="Haitjema C.H."/>
            <person name="Gilmore S.P."/>
            <person name="Henske J.K."/>
            <person name="Solomon K.V."/>
            <person name="De Groot R."/>
            <person name="Kuo A."/>
            <person name="Mondo S.J."/>
            <person name="Salamov A.A."/>
            <person name="Labutti K."/>
            <person name="Zhao Z."/>
            <person name="Chiniquy J."/>
            <person name="Barry K."/>
            <person name="Brewer H.M."/>
            <person name="Purvine S.O."/>
            <person name="Wright A.T."/>
            <person name="Boxma B."/>
            <person name="Van Alen T."/>
            <person name="Hackstein J.H."/>
            <person name="Baker S.E."/>
            <person name="Grigoriev I.V."/>
            <person name="O'Malley M.A."/>
        </authorList>
    </citation>
    <scope>NUCLEOTIDE SEQUENCE [LARGE SCALE GENOMIC DNA]</scope>
    <source>
        <strain evidence="13 14">G1</strain>
    </source>
</reference>
<dbReference type="GO" id="GO:0045493">
    <property type="term" value="P:xylan catabolic process"/>
    <property type="evidence" value="ECO:0007669"/>
    <property type="project" value="UniProtKB-KW"/>
</dbReference>
<evidence type="ECO:0000256" key="9">
    <source>
        <dbReference type="RuleBase" id="RU361174"/>
    </source>
</evidence>
<feature type="domain" description="GH10" evidence="12">
    <location>
        <begin position="1"/>
        <end position="260"/>
    </location>
</feature>
<dbReference type="EC" id="3.2.1.8" evidence="9"/>
<evidence type="ECO:0000256" key="4">
    <source>
        <dbReference type="ARBA" id="ARBA00022729"/>
    </source>
</evidence>
<evidence type="ECO:0000256" key="5">
    <source>
        <dbReference type="ARBA" id="ARBA00022801"/>
    </source>
</evidence>
<dbReference type="Gene3D" id="3.20.20.80">
    <property type="entry name" value="Glycosidases"/>
    <property type="match status" value="1"/>
</dbReference>
<dbReference type="Proteomes" id="UP000193920">
    <property type="component" value="Unassembled WGS sequence"/>
</dbReference>
<dbReference type="PRINTS" id="PR00134">
    <property type="entry name" value="GLHYDRLASE10"/>
</dbReference>
<comment type="catalytic activity">
    <reaction evidence="1 9">
        <text>Endohydrolysis of (1-&gt;4)-beta-D-xylosidic linkages in xylans.</text>
        <dbReference type="EC" id="3.2.1.8"/>
    </reaction>
</comment>
<dbReference type="SMART" id="SM00236">
    <property type="entry name" value="fCBD"/>
    <property type="match status" value="1"/>
</dbReference>
<keyword evidence="5 9" id="KW-0378">Hydrolase</keyword>
<protein>
    <recommendedName>
        <fullName evidence="9">Beta-xylanase</fullName>
        <ecNumber evidence="9">3.2.1.8</ecNumber>
    </recommendedName>
</protein>
<gene>
    <name evidence="13" type="ORF">LY90DRAFT_703813</name>
</gene>
<dbReference type="PROSITE" id="PS51164">
    <property type="entry name" value="CBM1_2"/>
    <property type="match status" value="1"/>
</dbReference>
<dbReference type="PANTHER" id="PTHR31490:SF88">
    <property type="entry name" value="BETA-XYLANASE"/>
    <property type="match status" value="1"/>
</dbReference>
<evidence type="ECO:0000256" key="1">
    <source>
        <dbReference type="ARBA" id="ARBA00000681"/>
    </source>
</evidence>
<dbReference type="GO" id="GO:0031176">
    <property type="term" value="F:endo-1,4-beta-xylanase activity"/>
    <property type="evidence" value="ECO:0007669"/>
    <property type="project" value="UniProtKB-EC"/>
</dbReference>
<keyword evidence="4" id="KW-0732">Signal</keyword>
<dbReference type="InterPro" id="IPR035971">
    <property type="entry name" value="CBD_sf"/>
</dbReference>
<evidence type="ECO:0000259" key="11">
    <source>
        <dbReference type="PROSITE" id="PS51164"/>
    </source>
</evidence>
<dbReference type="PROSITE" id="PS51760">
    <property type="entry name" value="GH10_2"/>
    <property type="match status" value="1"/>
</dbReference>
<evidence type="ECO:0000256" key="2">
    <source>
        <dbReference type="ARBA" id="ARBA00007495"/>
    </source>
</evidence>
<dbReference type="STRING" id="1754190.A0A1Y2C7G8"/>
<dbReference type="Pfam" id="PF00331">
    <property type="entry name" value="Glyco_hydro_10"/>
    <property type="match status" value="1"/>
</dbReference>
<accession>A0A1Y2C7G8</accession>
<dbReference type="EMBL" id="MCOG01000118">
    <property type="protein sequence ID" value="ORY42969.1"/>
    <property type="molecule type" value="Genomic_DNA"/>
</dbReference>
<dbReference type="Pfam" id="PF00734">
    <property type="entry name" value="CBM_1"/>
    <property type="match status" value="1"/>
</dbReference>
<evidence type="ECO:0000256" key="8">
    <source>
        <dbReference type="ARBA" id="ARBA00023326"/>
    </source>
</evidence>
<dbReference type="SMART" id="SM00633">
    <property type="entry name" value="Glyco_10"/>
    <property type="match status" value="1"/>
</dbReference>
<evidence type="ECO:0000256" key="7">
    <source>
        <dbReference type="ARBA" id="ARBA00023295"/>
    </source>
</evidence>
<comment type="caution">
    <text evidence="13">The sequence shown here is derived from an EMBL/GenBank/DDBJ whole genome shotgun (WGS) entry which is preliminary data.</text>
</comment>
<comment type="similarity">
    <text evidence="2 9">Belongs to the glycosyl hydrolase 10 (cellulase F) family.</text>
</comment>
<dbReference type="GO" id="GO:0030248">
    <property type="term" value="F:cellulose binding"/>
    <property type="evidence" value="ECO:0007669"/>
    <property type="project" value="InterPro"/>
</dbReference>
<organism evidence="13 14">
    <name type="scientific">Neocallimastix californiae</name>
    <dbReference type="NCBI Taxonomy" id="1754190"/>
    <lineage>
        <taxon>Eukaryota</taxon>
        <taxon>Fungi</taxon>
        <taxon>Fungi incertae sedis</taxon>
        <taxon>Chytridiomycota</taxon>
        <taxon>Chytridiomycota incertae sedis</taxon>
        <taxon>Neocallimastigomycetes</taxon>
        <taxon>Neocallimastigales</taxon>
        <taxon>Neocallimastigaceae</taxon>
        <taxon>Neocallimastix</taxon>
    </lineage>
</organism>
<keyword evidence="8 9" id="KW-0624">Polysaccharide degradation</keyword>
<evidence type="ECO:0000313" key="14">
    <source>
        <dbReference type="Proteomes" id="UP000193920"/>
    </source>
</evidence>
<feature type="region of interest" description="Disordered" evidence="10">
    <location>
        <begin position="265"/>
        <end position="382"/>
    </location>
</feature>
<feature type="compositionally biased region" description="Low complexity" evidence="10">
    <location>
        <begin position="268"/>
        <end position="382"/>
    </location>
</feature>
<dbReference type="AlphaFoldDB" id="A0A1Y2C7G8"/>
<evidence type="ECO:0000256" key="3">
    <source>
        <dbReference type="ARBA" id="ARBA00022651"/>
    </source>
</evidence>
<keyword evidence="6 9" id="KW-0119">Carbohydrate metabolism</keyword>